<dbReference type="GO" id="GO:0055085">
    <property type="term" value="P:transmembrane transport"/>
    <property type="evidence" value="ECO:0007669"/>
    <property type="project" value="InterPro"/>
</dbReference>
<proteinExistence type="inferred from homology"/>
<feature type="transmembrane region" description="Helical" evidence="7">
    <location>
        <begin position="106"/>
        <end position="126"/>
    </location>
</feature>
<evidence type="ECO:0000256" key="5">
    <source>
        <dbReference type="ARBA" id="ARBA00022989"/>
    </source>
</evidence>
<keyword evidence="5 7" id="KW-1133">Transmembrane helix</keyword>
<dbReference type="GO" id="GO:0005886">
    <property type="term" value="C:plasma membrane"/>
    <property type="evidence" value="ECO:0007669"/>
    <property type="project" value="UniProtKB-SubCell"/>
</dbReference>
<keyword evidence="2 7" id="KW-0813">Transport</keyword>
<dbReference type="InterPro" id="IPR000515">
    <property type="entry name" value="MetI-like"/>
</dbReference>
<name>A0A916TJN5_9HYPH</name>
<protein>
    <submittedName>
        <fullName evidence="9">Sugar ABC transporter permease</fullName>
    </submittedName>
</protein>
<evidence type="ECO:0000313" key="10">
    <source>
        <dbReference type="Proteomes" id="UP000605148"/>
    </source>
</evidence>
<dbReference type="CDD" id="cd06261">
    <property type="entry name" value="TM_PBP2"/>
    <property type="match status" value="1"/>
</dbReference>
<evidence type="ECO:0000256" key="1">
    <source>
        <dbReference type="ARBA" id="ARBA00004651"/>
    </source>
</evidence>
<dbReference type="SUPFAM" id="SSF161098">
    <property type="entry name" value="MetI-like"/>
    <property type="match status" value="1"/>
</dbReference>
<dbReference type="InterPro" id="IPR051393">
    <property type="entry name" value="ABC_transporter_permease"/>
</dbReference>
<keyword evidence="3" id="KW-1003">Cell membrane</keyword>
<accession>A0A916TJN5</accession>
<keyword evidence="10" id="KW-1185">Reference proteome</keyword>
<evidence type="ECO:0000256" key="3">
    <source>
        <dbReference type="ARBA" id="ARBA00022475"/>
    </source>
</evidence>
<feature type="transmembrane region" description="Helical" evidence="7">
    <location>
        <begin position="71"/>
        <end position="94"/>
    </location>
</feature>
<dbReference type="PANTHER" id="PTHR30193:SF1">
    <property type="entry name" value="ABC TRANSPORTER PERMEASE PROTEIN YESP-RELATED"/>
    <property type="match status" value="1"/>
</dbReference>
<evidence type="ECO:0000313" key="9">
    <source>
        <dbReference type="EMBL" id="GGB46703.1"/>
    </source>
</evidence>
<comment type="similarity">
    <text evidence="7">Belongs to the binding-protein-dependent transport system permease family.</text>
</comment>
<evidence type="ECO:0000256" key="2">
    <source>
        <dbReference type="ARBA" id="ARBA00022448"/>
    </source>
</evidence>
<reference evidence="9" key="1">
    <citation type="journal article" date="2014" name="Int. J. Syst. Evol. Microbiol.">
        <title>Complete genome sequence of Corynebacterium casei LMG S-19264T (=DSM 44701T), isolated from a smear-ripened cheese.</title>
        <authorList>
            <consortium name="US DOE Joint Genome Institute (JGI-PGF)"/>
            <person name="Walter F."/>
            <person name="Albersmeier A."/>
            <person name="Kalinowski J."/>
            <person name="Ruckert C."/>
        </authorList>
    </citation>
    <scope>NUCLEOTIDE SEQUENCE</scope>
    <source>
        <strain evidence="9">CGMCC 1.12426</strain>
    </source>
</reference>
<dbReference type="SUPFAM" id="SSF160964">
    <property type="entry name" value="MalF N-terminal region-like"/>
    <property type="match status" value="1"/>
</dbReference>
<gene>
    <name evidence="9" type="ORF">GCM10011316_18530</name>
</gene>
<dbReference type="Gene3D" id="1.10.3720.10">
    <property type="entry name" value="MetI-like"/>
    <property type="match status" value="1"/>
</dbReference>
<feature type="domain" description="ABC transmembrane type-1" evidence="8">
    <location>
        <begin position="67"/>
        <end position="278"/>
    </location>
</feature>
<keyword evidence="6 7" id="KW-0472">Membrane</keyword>
<comment type="caution">
    <text evidence="9">The sequence shown here is derived from an EMBL/GenBank/DDBJ whole genome shotgun (WGS) entry which is preliminary data.</text>
</comment>
<reference evidence="9" key="2">
    <citation type="submission" date="2020-09" db="EMBL/GenBank/DDBJ databases">
        <authorList>
            <person name="Sun Q."/>
            <person name="Zhou Y."/>
        </authorList>
    </citation>
    <scope>NUCLEOTIDE SEQUENCE</scope>
    <source>
        <strain evidence="9">CGMCC 1.12426</strain>
    </source>
</reference>
<comment type="subcellular location">
    <subcellularLocation>
        <location evidence="1 7">Cell membrane</location>
        <topology evidence="1 7">Multi-pass membrane protein</topology>
    </subcellularLocation>
</comment>
<dbReference type="Proteomes" id="UP000605148">
    <property type="component" value="Unassembled WGS sequence"/>
</dbReference>
<keyword evidence="4 7" id="KW-0812">Transmembrane</keyword>
<evidence type="ECO:0000256" key="6">
    <source>
        <dbReference type="ARBA" id="ARBA00023136"/>
    </source>
</evidence>
<dbReference type="RefSeq" id="WP_150496046.1">
    <property type="nucleotide sequence ID" value="NZ_BMFA01000005.1"/>
</dbReference>
<dbReference type="PROSITE" id="PS50928">
    <property type="entry name" value="ABC_TM1"/>
    <property type="match status" value="1"/>
</dbReference>
<dbReference type="PANTHER" id="PTHR30193">
    <property type="entry name" value="ABC TRANSPORTER PERMEASE PROTEIN"/>
    <property type="match status" value="1"/>
</dbReference>
<dbReference type="EMBL" id="BMFA01000005">
    <property type="protein sequence ID" value="GGB46703.1"/>
    <property type="molecule type" value="Genomic_DNA"/>
</dbReference>
<dbReference type="OrthoDB" id="9805108at2"/>
<organism evidence="9 10">
    <name type="scientific">Roseibium aquae</name>
    <dbReference type="NCBI Taxonomy" id="1323746"/>
    <lineage>
        <taxon>Bacteria</taxon>
        <taxon>Pseudomonadati</taxon>
        <taxon>Pseudomonadota</taxon>
        <taxon>Alphaproteobacteria</taxon>
        <taxon>Hyphomicrobiales</taxon>
        <taxon>Stappiaceae</taxon>
        <taxon>Roseibium</taxon>
    </lineage>
</organism>
<evidence type="ECO:0000259" key="8">
    <source>
        <dbReference type="PROSITE" id="PS50928"/>
    </source>
</evidence>
<dbReference type="Pfam" id="PF00528">
    <property type="entry name" value="BPD_transp_1"/>
    <property type="match status" value="1"/>
</dbReference>
<feature type="transmembrane region" description="Helical" evidence="7">
    <location>
        <begin position="153"/>
        <end position="176"/>
    </location>
</feature>
<dbReference type="InterPro" id="IPR035906">
    <property type="entry name" value="MetI-like_sf"/>
</dbReference>
<feature type="transmembrane region" description="Helical" evidence="7">
    <location>
        <begin position="7"/>
        <end position="34"/>
    </location>
</feature>
<dbReference type="AlphaFoldDB" id="A0A916TJN5"/>
<sequence>MGGDNKYLGYIYIAPYVAGLLIFTAFPFIASFYLSFTDYDLLSTPKWVGLENYQKLFTRDRTFERSLSVTLIYVFMTVPIKLAFALLIAVILNYRLKAINLFRTAYYVPSILGGSIAIAVLWRYIFAESGLVNMLLGVFGIEPINWFGDPQNALFTITLLRCWQFGSAMVIFLAALQSVDKSLYEAAAIDGASQWQIFRHITLPLITPVIFFNLIMQTVQAFQEFNGPYIITEGGPLKSTYLLPLYIYDKAFKSFDMGYASAIAWVLFVIIMVLTLVAFWSSKKWVYYAGDKRS</sequence>
<evidence type="ECO:0000256" key="4">
    <source>
        <dbReference type="ARBA" id="ARBA00022692"/>
    </source>
</evidence>
<evidence type="ECO:0000256" key="7">
    <source>
        <dbReference type="RuleBase" id="RU363032"/>
    </source>
</evidence>
<feature type="transmembrane region" description="Helical" evidence="7">
    <location>
        <begin position="197"/>
        <end position="216"/>
    </location>
</feature>
<feature type="transmembrane region" description="Helical" evidence="7">
    <location>
        <begin position="259"/>
        <end position="280"/>
    </location>
</feature>